<feature type="domain" description="Solute-binding protein family 3/N-terminal" evidence="1">
    <location>
        <begin position="14"/>
        <end position="243"/>
    </location>
</feature>
<dbReference type="EMBL" id="AP014862">
    <property type="protein sequence ID" value="BAU73622.1"/>
    <property type="molecule type" value="Genomic_DNA"/>
</dbReference>
<name>A0AAD1BYN6_METFU</name>
<organism evidence="2 3">
    <name type="scientific">Metapseudomonas furukawaii</name>
    <name type="common">Pseudomonas furukawaii</name>
    <dbReference type="NCBI Taxonomy" id="1149133"/>
    <lineage>
        <taxon>Bacteria</taxon>
        <taxon>Pseudomonadati</taxon>
        <taxon>Pseudomonadota</taxon>
        <taxon>Gammaproteobacteria</taxon>
        <taxon>Pseudomonadales</taxon>
        <taxon>Pseudomonadaceae</taxon>
        <taxon>Metapseudomonas</taxon>
    </lineage>
</organism>
<evidence type="ECO:0000313" key="2">
    <source>
        <dbReference type="EMBL" id="BAU73622.1"/>
    </source>
</evidence>
<protein>
    <submittedName>
        <fullName evidence="2">Periplasmic binding protein</fullName>
    </submittedName>
</protein>
<dbReference type="SUPFAM" id="SSF53850">
    <property type="entry name" value="Periplasmic binding protein-like II"/>
    <property type="match status" value="1"/>
</dbReference>
<dbReference type="InterPro" id="IPR001638">
    <property type="entry name" value="Solute-binding_3/MltF_N"/>
</dbReference>
<evidence type="ECO:0000313" key="3">
    <source>
        <dbReference type="Proteomes" id="UP000218554"/>
    </source>
</evidence>
<keyword evidence="3" id="KW-1185">Reference proteome</keyword>
<dbReference type="RefSeq" id="WP_004422379.1">
    <property type="nucleotide sequence ID" value="NZ_AJMR01000228.1"/>
</dbReference>
<dbReference type="SMART" id="SM00062">
    <property type="entry name" value="PBPb"/>
    <property type="match status" value="1"/>
</dbReference>
<dbReference type="KEGG" id="pfuw:KF707C_19340"/>
<proteinExistence type="predicted"/>
<evidence type="ECO:0000259" key="1">
    <source>
        <dbReference type="SMART" id="SM00062"/>
    </source>
</evidence>
<reference evidence="2 3" key="2">
    <citation type="journal article" date="2017" name="Int. J. Syst. Evol. Microbiol.">
        <title>Pseudomonas furukawaii sp. nov., a polychlorinated biphenyl-degrading bacterium isolated from biphenyl-contaminated soil in Japan.</title>
        <authorList>
            <person name="Kimura N."/>
            <person name="Watanabe T."/>
            <person name="Suenaga H."/>
            <person name="Fujihara H."/>
            <person name="Futagami T."/>
            <person name="Goto M."/>
            <person name="Hanada S."/>
            <person name="Hirose J."/>
        </authorList>
    </citation>
    <scope>NUCLEOTIDE SEQUENCE [LARGE SCALE GENOMIC DNA]</scope>
    <source>
        <strain evidence="3">DSM 10086 / NBRC 110670 / KF707</strain>
    </source>
</reference>
<sequence length="258" mass="28952">MLAAAVLPVEAAQTIKVAAADFPPYVLKPESGEVGGILPQLLTALNEVQQDYRFVIRPTAIPRRFRDFQDGRFDLAIFENPDWGWQGVPGARIDLGLEDVEIFVARAEPGRGQEYFKALGGKRLALYNGYHYGFAGFNPDPDYLQRAFNARLTYSHDSNLRMVLRGRADIALVTRSYFNRYLEQNPDQAGSFLASDRVDQHYHHYALLRPDAPISAERFRTLLESLRGDGRLERIFSRYGVVVRPTGRGSSAATGAQD</sequence>
<gene>
    <name evidence="2" type="ORF">KF707C_19340</name>
</gene>
<accession>A0AAD1BYN6</accession>
<reference evidence="3" key="1">
    <citation type="submission" date="2015-05" db="EMBL/GenBank/DDBJ databases">
        <title>Draft genome sequencing of a biphenyl-degrading bacterium, Pseudomonas balearica KF707 (=NBRC110670).</title>
        <authorList>
            <person name="Kimura N."/>
            <person name="Hirose J."/>
            <person name="Watanabe T."/>
            <person name="Suenaga H."/>
            <person name="Fujihara H."/>
            <person name="Noguchi M."/>
            <person name="Hashimoto M."/>
            <person name="Shimodaira J."/>
            <person name="Tsuchikane K."/>
            <person name="Hosoyama A."/>
            <person name="Yamazoe A."/>
            <person name="Fujita N."/>
            <person name="Furukawa K."/>
        </authorList>
    </citation>
    <scope>NUCLEOTIDE SEQUENCE [LARGE SCALE GENOMIC DNA]</scope>
    <source>
        <strain evidence="3">DSM 10086 / NBRC 110670 / KF707</strain>
    </source>
</reference>
<dbReference type="Gene3D" id="3.40.190.10">
    <property type="entry name" value="Periplasmic binding protein-like II"/>
    <property type="match status" value="2"/>
</dbReference>
<dbReference type="Proteomes" id="UP000218554">
    <property type="component" value="Chromosome"/>
</dbReference>
<dbReference type="AlphaFoldDB" id="A0AAD1BYN6"/>